<comment type="similarity">
    <text evidence="7">Belongs to the light-harvesting chlorophyll a/b-binding (LHC) protein family.</text>
</comment>
<evidence type="ECO:0000256" key="4">
    <source>
        <dbReference type="ARBA" id="ARBA00022640"/>
    </source>
</evidence>
<feature type="binding site" evidence="6">
    <location>
        <position position="210"/>
    </location>
    <ligand>
        <name>chlorophyll a</name>
        <dbReference type="ChEBI" id="CHEBI:58416"/>
        <label>1</label>
    </ligand>
</feature>
<protein>
    <recommendedName>
        <fullName evidence="7">Chlorophyll a-b binding protein, chloroplastic</fullName>
    </recommendedName>
</protein>
<feature type="binding site" evidence="6">
    <location>
        <position position="183"/>
    </location>
    <ligand>
        <name>chlorophyll a</name>
        <dbReference type="ChEBI" id="CHEBI:58416"/>
        <label>1</label>
    </ligand>
</feature>
<feature type="binding site" evidence="6">
    <location>
        <position position="70"/>
    </location>
    <ligand>
        <name>chlorophyll a</name>
        <dbReference type="ChEBI" id="CHEBI:58416"/>
        <label>1</label>
    </ligand>
</feature>
<evidence type="ECO:0000256" key="2">
    <source>
        <dbReference type="ARBA" id="ARBA00022528"/>
    </source>
</evidence>
<evidence type="ECO:0000256" key="6">
    <source>
        <dbReference type="PIRSR" id="PIRSR601344-1"/>
    </source>
</evidence>
<reference evidence="8" key="1">
    <citation type="submission" date="2020-10" db="EMBL/GenBank/DDBJ databases">
        <title>Unveiling of a novel bifunctional photoreceptor, Dualchrome1, isolated from a cosmopolitan green alga.</title>
        <authorList>
            <person name="Suzuki S."/>
            <person name="Kawachi M."/>
        </authorList>
    </citation>
    <scope>NUCLEOTIDE SEQUENCE</scope>
    <source>
        <strain evidence="8">NIES 2893</strain>
    </source>
</reference>
<keyword evidence="9" id="KW-1185">Reference proteome</keyword>
<dbReference type="GO" id="GO:0009535">
    <property type="term" value="C:chloroplast thylakoid membrane"/>
    <property type="evidence" value="ECO:0007669"/>
    <property type="project" value="UniProtKB-SubCell"/>
</dbReference>
<feature type="binding site" evidence="6">
    <location>
        <position position="178"/>
    </location>
    <ligand>
        <name>chlorophyll a</name>
        <dbReference type="ChEBI" id="CHEBI:58416"/>
        <label>1</label>
    </ligand>
</feature>
<dbReference type="SUPFAM" id="SSF103511">
    <property type="entry name" value="Chlorophyll a-b binding protein"/>
    <property type="match status" value="1"/>
</dbReference>
<feature type="binding site" description="axial binding residue" evidence="6">
    <location>
        <position position="75"/>
    </location>
    <ligand>
        <name>chlorophyll b</name>
        <dbReference type="ChEBI" id="CHEBI:61721"/>
        <label>1</label>
    </ligand>
    <ligandPart>
        <name>Mg</name>
        <dbReference type="ChEBI" id="CHEBI:25107"/>
    </ligandPart>
</feature>
<feature type="binding site" evidence="6">
    <location>
        <position position="73"/>
    </location>
    <ligand>
        <name>chlorophyll a</name>
        <dbReference type="ChEBI" id="CHEBI:58416"/>
        <label>1</label>
    </ligand>
</feature>
<evidence type="ECO:0000313" key="8">
    <source>
        <dbReference type="EMBL" id="GHP06049.1"/>
    </source>
</evidence>
<comment type="subcellular location">
    <subcellularLocation>
        <location evidence="7">Plastid</location>
        <location evidence="7">Chloroplast thylakoid membrane</location>
    </subcellularLocation>
</comment>
<feature type="binding site" evidence="6">
    <location>
        <position position="195"/>
    </location>
    <ligand>
        <name>chlorophyll a</name>
        <dbReference type="ChEBI" id="CHEBI:58416"/>
        <label>1</label>
    </ligand>
</feature>
<accession>A0A830HLA8</accession>
<dbReference type="Gene3D" id="1.10.3460.10">
    <property type="entry name" value="Chlorophyll a/b binding protein domain"/>
    <property type="match status" value="1"/>
</dbReference>
<dbReference type="GO" id="GO:0009522">
    <property type="term" value="C:photosystem I"/>
    <property type="evidence" value="ECO:0007669"/>
    <property type="project" value="UniProtKB-KW"/>
</dbReference>
<name>A0A830HLA8_9CHLO</name>
<comment type="function">
    <text evidence="7">The light-harvesting complex (LHC) functions as a light receptor, it captures and delivers excitation energy to photosystems with which it is closely associated.</text>
</comment>
<evidence type="ECO:0000256" key="7">
    <source>
        <dbReference type="RuleBase" id="RU363080"/>
    </source>
</evidence>
<evidence type="ECO:0000313" key="9">
    <source>
        <dbReference type="Proteomes" id="UP000660262"/>
    </source>
</evidence>
<organism evidence="8 9">
    <name type="scientific">Pycnococcus provasolii</name>
    <dbReference type="NCBI Taxonomy" id="41880"/>
    <lineage>
        <taxon>Eukaryota</taxon>
        <taxon>Viridiplantae</taxon>
        <taxon>Chlorophyta</taxon>
        <taxon>Pseudoscourfieldiophyceae</taxon>
        <taxon>Pseudoscourfieldiales</taxon>
        <taxon>Pycnococcaceae</taxon>
        <taxon>Pycnococcus</taxon>
    </lineage>
</organism>
<dbReference type="InterPro" id="IPR022796">
    <property type="entry name" value="Chloroa_b-bind"/>
</dbReference>
<evidence type="ECO:0000256" key="3">
    <source>
        <dbReference type="ARBA" id="ARBA00022531"/>
    </source>
</evidence>
<dbReference type="InterPro" id="IPR001344">
    <property type="entry name" value="Chloro_AB-bd_pln"/>
</dbReference>
<dbReference type="GO" id="GO:0009765">
    <property type="term" value="P:photosynthesis, light harvesting"/>
    <property type="evidence" value="ECO:0007669"/>
    <property type="project" value="InterPro"/>
</dbReference>
<proteinExistence type="inferred from homology"/>
<keyword evidence="7" id="KW-0604">Photosystem II</keyword>
<feature type="binding site" evidence="6">
    <location>
        <position position="181"/>
    </location>
    <ligand>
        <name>chlorophyll a</name>
        <dbReference type="ChEBI" id="CHEBI:58416"/>
        <label>1</label>
    </ligand>
</feature>
<dbReference type="PANTHER" id="PTHR21649">
    <property type="entry name" value="CHLOROPHYLL A/B BINDING PROTEIN"/>
    <property type="match status" value="1"/>
</dbReference>
<dbReference type="EMBL" id="BNJQ01000011">
    <property type="protein sequence ID" value="GHP06049.1"/>
    <property type="molecule type" value="Genomic_DNA"/>
</dbReference>
<keyword evidence="5 7" id="KW-0157">Chromophore</keyword>
<dbReference type="OrthoDB" id="423598at2759"/>
<keyword evidence="1 6" id="KW-0148">Chlorophyll</keyword>
<dbReference type="GO" id="GO:0009523">
    <property type="term" value="C:photosystem II"/>
    <property type="evidence" value="ECO:0007669"/>
    <property type="project" value="UniProtKB-KW"/>
</dbReference>
<keyword evidence="7" id="KW-0603">Photosystem I</keyword>
<dbReference type="GO" id="GO:0016168">
    <property type="term" value="F:chlorophyll binding"/>
    <property type="evidence" value="ECO:0007669"/>
    <property type="project" value="UniProtKB-KW"/>
</dbReference>
<keyword evidence="3 7" id="KW-0602">Photosynthesis</keyword>
<dbReference type="AlphaFoldDB" id="A0A830HLA8"/>
<gene>
    <name evidence="8" type="ORF">PPROV_000479600</name>
</gene>
<evidence type="ECO:0000256" key="1">
    <source>
        <dbReference type="ARBA" id="ARBA00022494"/>
    </source>
</evidence>
<sequence length="219" mass="24376">MMSLSNSVRSARALKATPRNVSMRATDRPVFYPGQTPPAHLDGSMPCDYGFDPLSLGSWDKGLAWNRQAELQHCRWAMLGVVGTCVPDLLGLPMWADAGKESYFTDAFTLFTSQLLFMSWAEYRRWIDIQYPGSVNEDPIFGNYTVGEKGVGYPGGKWFDPMNFAKDEKKFLELQKKEIANGRLAMVAILGIAAQTYYTGKGPLVCLGEHIKNGVNIFS</sequence>
<evidence type="ECO:0000256" key="5">
    <source>
        <dbReference type="ARBA" id="ARBA00022991"/>
    </source>
</evidence>
<keyword evidence="2 7" id="KW-0150">Chloroplast</keyword>
<dbReference type="Pfam" id="PF00504">
    <property type="entry name" value="Chloroa_b-bind"/>
    <property type="match status" value="1"/>
</dbReference>
<feature type="binding site" evidence="6">
    <location>
        <position position="177"/>
    </location>
    <ligand>
        <name>chlorophyll a</name>
        <dbReference type="ChEBI" id="CHEBI:58416"/>
        <label>1</label>
    </ligand>
</feature>
<keyword evidence="4 7" id="KW-0934">Plastid</keyword>
<comment type="caution">
    <text evidence="8">The sequence shown here is derived from an EMBL/GenBank/DDBJ whole genome shotgun (WGS) entry which is preliminary data.</text>
</comment>
<keyword evidence="7" id="KW-0793">Thylakoid</keyword>
<dbReference type="Proteomes" id="UP000660262">
    <property type="component" value="Unassembled WGS sequence"/>
</dbReference>